<evidence type="ECO:0000256" key="2">
    <source>
        <dbReference type="ARBA" id="ARBA00022614"/>
    </source>
</evidence>
<dbReference type="AlphaFoldDB" id="A0A673UIY3"/>
<protein>
    <recommendedName>
        <fullName evidence="6">PRAME nuclear receptor transcriptional regulator</fullName>
    </recommendedName>
</protein>
<dbReference type="PIRSF" id="PIRSF038286">
    <property type="entry name" value="PRAME"/>
    <property type="match status" value="1"/>
</dbReference>
<proteinExistence type="inferred from homology"/>
<dbReference type="Proteomes" id="UP000472268">
    <property type="component" value="Chromosome 11"/>
</dbReference>
<reference evidence="4" key="2">
    <citation type="submission" date="2025-08" db="UniProtKB">
        <authorList>
            <consortium name="Ensembl"/>
        </authorList>
    </citation>
    <scope>IDENTIFICATION</scope>
</reference>
<comment type="similarity">
    <text evidence="1">Belongs to the PRAME family.</text>
</comment>
<evidence type="ECO:0000313" key="5">
    <source>
        <dbReference type="Proteomes" id="UP000472268"/>
    </source>
</evidence>
<reference evidence="4" key="3">
    <citation type="submission" date="2025-09" db="UniProtKB">
        <authorList>
            <consortium name="Ensembl"/>
        </authorList>
    </citation>
    <scope>IDENTIFICATION</scope>
</reference>
<keyword evidence="3" id="KW-0677">Repeat</keyword>
<dbReference type="InterPro" id="IPR032675">
    <property type="entry name" value="LRR_dom_sf"/>
</dbReference>
<evidence type="ECO:0000256" key="3">
    <source>
        <dbReference type="ARBA" id="ARBA00022737"/>
    </source>
</evidence>
<dbReference type="PANTHER" id="PTHR14224">
    <property type="entry name" value="SIMILAR TO PREFERENTIALLY EXPRESSED ANTIGEN IN MELANOMA-LIKE 3"/>
    <property type="match status" value="1"/>
</dbReference>
<dbReference type="Gene3D" id="3.80.10.10">
    <property type="entry name" value="Ribonuclease Inhibitor"/>
    <property type="match status" value="1"/>
</dbReference>
<keyword evidence="5" id="KW-1185">Reference proteome</keyword>
<dbReference type="OMA" id="FMEAYDS"/>
<evidence type="ECO:0000313" key="4">
    <source>
        <dbReference type="Ensembl" id="ENSSSUP00005021165.1"/>
    </source>
</evidence>
<name>A0A673UIY3_SURSU</name>
<sequence length="425" mass="48657">MGLKPTNQLAGKSLLRNEGLAIAALETLPAELFPPLFMEAYDSRCNETLKAVVQAWPFARLPLGGLARIPNQKVLKAVLGGLDLLLAQKVRPRRWKLRVLHLRNASQNFWGMWSAATAQECLRVRPVAEHCCRMEEPSRALTVCIDLCLRKKTLDEVFTYLLMWAARRRRSKVLNKVQLGCILELEVKDTKMKSTLSMFAPYLGQMTHPQTLVHPFIKVPVCEEEKQHVAQFTSQLLKMHHLRKLHIPPSIFLEDCLDETLRCLKAPLETLSITYSQLTEWDLVCLSQCPSITQLKELGLRGVRLTSVHMKPLQVLLETVAATLQTLNLEHCDLLDTHLEAILPALSHCYQLRSLNISWNFLSMAVVQQLLHHNPKMDHLSLVVYPYPLDIYPFRGLNYDHRLKIVREGSVQAQGVWLFIWPCYI</sequence>
<dbReference type="GO" id="GO:0045596">
    <property type="term" value="P:negative regulation of cell differentiation"/>
    <property type="evidence" value="ECO:0007669"/>
    <property type="project" value="InterPro"/>
</dbReference>
<dbReference type="InterPro" id="IPR026271">
    <property type="entry name" value="PRAME"/>
</dbReference>
<dbReference type="GO" id="GO:0005737">
    <property type="term" value="C:cytoplasm"/>
    <property type="evidence" value="ECO:0007669"/>
    <property type="project" value="TreeGrafter"/>
</dbReference>
<accession>A0A673UIY3</accession>
<dbReference type="GO" id="GO:0008284">
    <property type="term" value="P:positive regulation of cell population proliferation"/>
    <property type="evidence" value="ECO:0007669"/>
    <property type="project" value="InterPro"/>
</dbReference>
<reference evidence="4 5" key="1">
    <citation type="submission" date="2019-05" db="EMBL/GenBank/DDBJ databases">
        <title>A Chromosome-scale Meerkat (S. suricatta) Genome Assembly.</title>
        <authorList>
            <person name="Dudchenko O."/>
            <person name="Lieberman Aiden E."/>
            <person name="Tung J."/>
            <person name="Barreiro L.B."/>
            <person name="Clutton-Brock T.H."/>
        </authorList>
    </citation>
    <scope>NUCLEOTIDE SEQUENCE [LARGE SCALE GENOMIC DNA]</scope>
</reference>
<dbReference type="GO" id="GO:0043066">
    <property type="term" value="P:negative regulation of apoptotic process"/>
    <property type="evidence" value="ECO:0007669"/>
    <property type="project" value="InterPro"/>
</dbReference>
<evidence type="ECO:0000256" key="1">
    <source>
        <dbReference type="ARBA" id="ARBA00009608"/>
    </source>
</evidence>
<dbReference type="InterPro" id="IPR050694">
    <property type="entry name" value="LRRC14/PRAME"/>
</dbReference>
<dbReference type="Ensembl" id="ENSSSUT00005024203.1">
    <property type="protein sequence ID" value="ENSSSUP00005021165.1"/>
    <property type="gene ID" value="ENSSSUG00005013663.1"/>
</dbReference>
<dbReference type="SUPFAM" id="SSF52047">
    <property type="entry name" value="RNI-like"/>
    <property type="match status" value="1"/>
</dbReference>
<keyword evidence="2" id="KW-0433">Leucine-rich repeat</keyword>
<dbReference type="GO" id="GO:0045892">
    <property type="term" value="P:negative regulation of DNA-templated transcription"/>
    <property type="evidence" value="ECO:0007669"/>
    <property type="project" value="InterPro"/>
</dbReference>
<dbReference type="PANTHER" id="PTHR14224:SF19">
    <property type="entry name" value="PRAME FAMILY MEMBER 11-RELATED"/>
    <property type="match status" value="1"/>
</dbReference>
<organism evidence="4 5">
    <name type="scientific">Suricata suricatta</name>
    <name type="common">Meerkat</name>
    <dbReference type="NCBI Taxonomy" id="37032"/>
    <lineage>
        <taxon>Eukaryota</taxon>
        <taxon>Metazoa</taxon>
        <taxon>Chordata</taxon>
        <taxon>Craniata</taxon>
        <taxon>Vertebrata</taxon>
        <taxon>Euteleostomi</taxon>
        <taxon>Mammalia</taxon>
        <taxon>Eutheria</taxon>
        <taxon>Laurasiatheria</taxon>
        <taxon>Carnivora</taxon>
        <taxon>Feliformia</taxon>
        <taxon>Herpestidae</taxon>
        <taxon>Suricata</taxon>
    </lineage>
</organism>
<evidence type="ECO:0008006" key="6">
    <source>
        <dbReference type="Google" id="ProtNLM"/>
    </source>
</evidence>